<dbReference type="Proteomes" id="UP000271587">
    <property type="component" value="Chromosome"/>
</dbReference>
<evidence type="ECO:0000256" key="3">
    <source>
        <dbReference type="SAM" id="MobiDB-lite"/>
    </source>
</evidence>
<dbReference type="GO" id="GO:0017004">
    <property type="term" value="P:cytochrome complex assembly"/>
    <property type="evidence" value="ECO:0007669"/>
    <property type="project" value="UniProtKB-KW"/>
</dbReference>
<reference evidence="5 6" key="1">
    <citation type="submission" date="2018-11" db="EMBL/GenBank/DDBJ databases">
        <authorList>
            <person name="Kleinhagauer T."/>
            <person name="Glaeser S.P."/>
            <person name="Spergser J."/>
            <person name="Ruckert C."/>
            <person name="Kaempfer P."/>
            <person name="Busse H.-J."/>
        </authorList>
    </citation>
    <scope>NUCLEOTIDE SEQUENCE [LARGE SCALE GENOMIC DNA]</scope>
    <source>
        <strain evidence="5 6">W8</strain>
    </source>
</reference>
<organism evidence="5 6">
    <name type="scientific">Corynebacterium gerontici</name>
    <dbReference type="NCBI Taxonomy" id="2079234"/>
    <lineage>
        <taxon>Bacteria</taxon>
        <taxon>Bacillati</taxon>
        <taxon>Actinomycetota</taxon>
        <taxon>Actinomycetes</taxon>
        <taxon>Mycobacteriales</taxon>
        <taxon>Corynebacteriaceae</taxon>
        <taxon>Corynebacterium</taxon>
    </lineage>
</organism>
<dbReference type="EMBL" id="CP033897">
    <property type="protein sequence ID" value="AZA12288.1"/>
    <property type="molecule type" value="Genomic_DNA"/>
</dbReference>
<name>A0A3G6J5S8_9CORY</name>
<feature type="domain" description="Thioredoxin" evidence="4">
    <location>
        <begin position="34"/>
        <end position="187"/>
    </location>
</feature>
<comment type="subcellular location">
    <subcellularLocation>
        <location evidence="1">Cell envelope</location>
    </subcellularLocation>
</comment>
<dbReference type="PROSITE" id="PS51352">
    <property type="entry name" value="THIOREDOXIN_2"/>
    <property type="match status" value="1"/>
</dbReference>
<keyword evidence="6" id="KW-1185">Reference proteome</keyword>
<dbReference type="InterPro" id="IPR050553">
    <property type="entry name" value="Thioredoxin_ResA/DsbE_sf"/>
</dbReference>
<dbReference type="GO" id="GO:0016491">
    <property type="term" value="F:oxidoreductase activity"/>
    <property type="evidence" value="ECO:0007669"/>
    <property type="project" value="InterPro"/>
</dbReference>
<dbReference type="PANTHER" id="PTHR42852:SF17">
    <property type="entry name" value="THIOREDOXIN-LIKE PROTEIN HI_1115"/>
    <property type="match status" value="1"/>
</dbReference>
<keyword evidence="2" id="KW-0201">Cytochrome c-type biogenesis</keyword>
<evidence type="ECO:0000259" key="4">
    <source>
        <dbReference type="PROSITE" id="PS51352"/>
    </source>
</evidence>
<dbReference type="PROSITE" id="PS00194">
    <property type="entry name" value="THIOREDOXIN_1"/>
    <property type="match status" value="1"/>
</dbReference>
<evidence type="ECO:0000256" key="2">
    <source>
        <dbReference type="ARBA" id="ARBA00022748"/>
    </source>
</evidence>
<dbReference type="InterPro" id="IPR017937">
    <property type="entry name" value="Thioredoxin_CS"/>
</dbReference>
<dbReference type="Pfam" id="PF08534">
    <property type="entry name" value="Redoxin"/>
    <property type="match status" value="1"/>
</dbReference>
<proteinExistence type="predicted"/>
<gene>
    <name evidence="5" type="primary">stoA</name>
    <name evidence="5" type="ORF">CGERO_10010</name>
</gene>
<dbReference type="CDD" id="cd02966">
    <property type="entry name" value="TlpA_like_family"/>
    <property type="match status" value="1"/>
</dbReference>
<evidence type="ECO:0000256" key="1">
    <source>
        <dbReference type="ARBA" id="ARBA00004196"/>
    </source>
</evidence>
<sequence precursor="true">MSMRNTLIASITAFVVILGLLILLIARPASEDHSNTNATAEQAQTEDVEKRPDCPDVTFDVELDCLGGQKIPAKQQLTVVNVWAWWCGPCREELPVVEEFAKAHPEYHVVGVHADQNSANGASMLNELGVDLPSFADTEGKFGAWYALPNVVPTTVLLDEKGNMIGQKTQVFHSAEEMDAAITALKKVASQQ</sequence>
<protein>
    <submittedName>
        <fullName evidence="5">Sporulation thiol-disulfide oxidoreductase A</fullName>
    </submittedName>
</protein>
<dbReference type="InterPro" id="IPR013740">
    <property type="entry name" value="Redoxin"/>
</dbReference>
<dbReference type="KEGG" id="cgk:CGERO_10010"/>
<feature type="region of interest" description="Disordered" evidence="3">
    <location>
        <begin position="33"/>
        <end position="52"/>
    </location>
</feature>
<evidence type="ECO:0000313" key="5">
    <source>
        <dbReference type="EMBL" id="AZA12288.1"/>
    </source>
</evidence>
<dbReference type="Gene3D" id="3.40.30.10">
    <property type="entry name" value="Glutaredoxin"/>
    <property type="match status" value="1"/>
</dbReference>
<feature type="compositionally biased region" description="Polar residues" evidence="3">
    <location>
        <begin position="35"/>
        <end position="45"/>
    </location>
</feature>
<evidence type="ECO:0000313" key="6">
    <source>
        <dbReference type="Proteomes" id="UP000271587"/>
    </source>
</evidence>
<dbReference type="GO" id="GO:0030313">
    <property type="term" value="C:cell envelope"/>
    <property type="evidence" value="ECO:0007669"/>
    <property type="project" value="UniProtKB-SubCell"/>
</dbReference>
<dbReference type="PANTHER" id="PTHR42852">
    <property type="entry name" value="THIOL:DISULFIDE INTERCHANGE PROTEIN DSBE"/>
    <property type="match status" value="1"/>
</dbReference>
<dbReference type="OrthoDB" id="9796554at2"/>
<accession>A0A3G6J5S8</accession>
<dbReference type="AlphaFoldDB" id="A0A3G6J5S8"/>
<dbReference type="SUPFAM" id="SSF52833">
    <property type="entry name" value="Thioredoxin-like"/>
    <property type="match status" value="1"/>
</dbReference>
<dbReference type="RefSeq" id="WP_123935522.1">
    <property type="nucleotide sequence ID" value="NZ_CP033897.1"/>
</dbReference>
<dbReference type="InterPro" id="IPR013766">
    <property type="entry name" value="Thioredoxin_domain"/>
</dbReference>
<dbReference type="InterPro" id="IPR036249">
    <property type="entry name" value="Thioredoxin-like_sf"/>
</dbReference>